<protein>
    <submittedName>
        <fullName evidence="1">Uncharacterized protein</fullName>
    </submittedName>
</protein>
<organism evidence="1 2">
    <name type="scientific">Xylanibacillus composti</name>
    <dbReference type="NCBI Taxonomy" id="1572762"/>
    <lineage>
        <taxon>Bacteria</taxon>
        <taxon>Bacillati</taxon>
        <taxon>Bacillota</taxon>
        <taxon>Bacilli</taxon>
        <taxon>Bacillales</taxon>
        <taxon>Paenibacillaceae</taxon>
        <taxon>Xylanibacillus</taxon>
    </lineage>
</organism>
<reference evidence="1" key="1">
    <citation type="submission" date="2021-04" db="EMBL/GenBank/DDBJ databases">
        <title>Draft genome sequence of Xylanibacillus composti strain K13.</title>
        <authorList>
            <person name="Uke A."/>
            <person name="Chhe C."/>
            <person name="Baramee S."/>
            <person name="Kosugi A."/>
        </authorList>
    </citation>
    <scope>NUCLEOTIDE SEQUENCE</scope>
    <source>
        <strain evidence="1">K13</strain>
    </source>
</reference>
<evidence type="ECO:0000313" key="1">
    <source>
        <dbReference type="EMBL" id="GIQ68821.1"/>
    </source>
</evidence>
<dbReference type="RefSeq" id="WP_213411548.1">
    <property type="nucleotide sequence ID" value="NZ_BOVK01000018.1"/>
</dbReference>
<evidence type="ECO:0000313" key="2">
    <source>
        <dbReference type="Proteomes" id="UP000677918"/>
    </source>
</evidence>
<dbReference type="AlphaFoldDB" id="A0A8J4H3E3"/>
<dbReference type="Proteomes" id="UP000677918">
    <property type="component" value="Unassembled WGS sequence"/>
</dbReference>
<dbReference type="EMBL" id="BOVK01000018">
    <property type="protein sequence ID" value="GIQ68821.1"/>
    <property type="molecule type" value="Genomic_DNA"/>
</dbReference>
<sequence length="110" mass="12920">MKEQFLVKHAVGGRTFIDSDKSPLHYQYKQQGDEWLFVVDMPRNEAVEEILRWKEELNVFLFHSNSDQPTKKTWFYVKDGPVEYVDGAGQLRITAQSRIEYVPDSFGFKS</sequence>
<keyword evidence="2" id="KW-1185">Reference proteome</keyword>
<proteinExistence type="predicted"/>
<gene>
    <name evidence="1" type="ORF">XYCOK13_16450</name>
</gene>
<accession>A0A8J4H3E3</accession>
<comment type="caution">
    <text evidence="1">The sequence shown here is derived from an EMBL/GenBank/DDBJ whole genome shotgun (WGS) entry which is preliminary data.</text>
</comment>
<name>A0A8J4H3E3_9BACL</name>